<dbReference type="EMBL" id="JANPWB010000014">
    <property type="protein sequence ID" value="KAJ1097655.1"/>
    <property type="molecule type" value="Genomic_DNA"/>
</dbReference>
<dbReference type="Proteomes" id="UP001066276">
    <property type="component" value="Chromosome 10"/>
</dbReference>
<feature type="compositionally biased region" description="Polar residues" evidence="1">
    <location>
        <begin position="57"/>
        <end position="76"/>
    </location>
</feature>
<organism evidence="2 3">
    <name type="scientific">Pleurodeles waltl</name>
    <name type="common">Iberian ribbed newt</name>
    <dbReference type="NCBI Taxonomy" id="8319"/>
    <lineage>
        <taxon>Eukaryota</taxon>
        <taxon>Metazoa</taxon>
        <taxon>Chordata</taxon>
        <taxon>Craniata</taxon>
        <taxon>Vertebrata</taxon>
        <taxon>Euteleostomi</taxon>
        <taxon>Amphibia</taxon>
        <taxon>Batrachia</taxon>
        <taxon>Caudata</taxon>
        <taxon>Salamandroidea</taxon>
        <taxon>Salamandridae</taxon>
        <taxon>Pleurodelinae</taxon>
        <taxon>Pleurodeles</taxon>
    </lineage>
</organism>
<reference evidence="2" key="1">
    <citation type="journal article" date="2022" name="bioRxiv">
        <title>Sequencing and chromosome-scale assembly of the giantPleurodeles waltlgenome.</title>
        <authorList>
            <person name="Brown T."/>
            <person name="Elewa A."/>
            <person name="Iarovenko S."/>
            <person name="Subramanian E."/>
            <person name="Araus A.J."/>
            <person name="Petzold A."/>
            <person name="Susuki M."/>
            <person name="Suzuki K.-i.T."/>
            <person name="Hayashi T."/>
            <person name="Toyoda A."/>
            <person name="Oliveira C."/>
            <person name="Osipova E."/>
            <person name="Leigh N.D."/>
            <person name="Simon A."/>
            <person name="Yun M.H."/>
        </authorList>
    </citation>
    <scope>NUCLEOTIDE SEQUENCE</scope>
    <source>
        <strain evidence="2">20211129_DDA</strain>
        <tissue evidence="2">Liver</tissue>
    </source>
</reference>
<accession>A0AAV7MC12</accession>
<protein>
    <submittedName>
        <fullName evidence="2">Uncharacterized protein</fullName>
    </submittedName>
</protein>
<proteinExistence type="predicted"/>
<dbReference type="AlphaFoldDB" id="A0AAV7MC12"/>
<name>A0AAV7MC12_PLEWA</name>
<keyword evidence="3" id="KW-1185">Reference proteome</keyword>
<sequence length="126" mass="14500">MYVAAGEAFLQQFLIPTCKYNKDDHSNHANSERHGRVNIPSMLQDRRERKTILTSLNPGTQSMNFDGNFPSPQQDRPQGAVVPDLDDLEAFYGNNSNEEKEAVQQHDMHIPCIDEEDEEYCNYQPR</sequence>
<evidence type="ECO:0000313" key="3">
    <source>
        <dbReference type="Proteomes" id="UP001066276"/>
    </source>
</evidence>
<evidence type="ECO:0000313" key="2">
    <source>
        <dbReference type="EMBL" id="KAJ1097655.1"/>
    </source>
</evidence>
<comment type="caution">
    <text evidence="2">The sequence shown here is derived from an EMBL/GenBank/DDBJ whole genome shotgun (WGS) entry which is preliminary data.</text>
</comment>
<evidence type="ECO:0000256" key="1">
    <source>
        <dbReference type="SAM" id="MobiDB-lite"/>
    </source>
</evidence>
<feature type="region of interest" description="Disordered" evidence="1">
    <location>
        <begin position="57"/>
        <end position="80"/>
    </location>
</feature>
<gene>
    <name evidence="2" type="ORF">NDU88_002772</name>
</gene>